<keyword evidence="2" id="KW-0479">Metal-binding</keyword>
<dbReference type="SUPFAM" id="SSF102114">
    <property type="entry name" value="Radical SAM enzymes"/>
    <property type="match status" value="1"/>
</dbReference>
<protein>
    <recommendedName>
        <fullName evidence="2">Heme chaperone HemW</fullName>
    </recommendedName>
</protein>
<evidence type="ECO:0000259" key="3">
    <source>
        <dbReference type="PROSITE" id="PS51918"/>
    </source>
</evidence>
<dbReference type="EMBL" id="CAADFF010000003">
    <property type="protein sequence ID" value="VFJ86468.1"/>
    <property type="molecule type" value="Genomic_DNA"/>
</dbReference>
<dbReference type="InterPro" id="IPR058240">
    <property type="entry name" value="rSAM_sf"/>
</dbReference>
<dbReference type="SFLD" id="SFLDF00288">
    <property type="entry name" value="HemN-like__clustered_with_nucl"/>
    <property type="match status" value="1"/>
</dbReference>
<dbReference type="GO" id="GO:0004109">
    <property type="term" value="F:coproporphyrinogen oxidase activity"/>
    <property type="evidence" value="ECO:0007669"/>
    <property type="project" value="InterPro"/>
</dbReference>
<dbReference type="SMART" id="SM00729">
    <property type="entry name" value="Elp3"/>
    <property type="match status" value="1"/>
</dbReference>
<dbReference type="InterPro" id="IPR010723">
    <property type="entry name" value="HemN_C"/>
</dbReference>
<feature type="domain" description="Radical SAM core" evidence="3">
    <location>
        <begin position="1"/>
        <end position="239"/>
    </location>
</feature>
<evidence type="ECO:0000256" key="1">
    <source>
        <dbReference type="ARBA" id="ARBA00006100"/>
    </source>
</evidence>
<dbReference type="SFLD" id="SFLDG01082">
    <property type="entry name" value="B12-binding_domain_containing"/>
    <property type="match status" value="1"/>
</dbReference>
<gene>
    <name evidence="4" type="ORF">BECKLFY1418B_GA0070995_100344</name>
</gene>
<keyword evidence="2" id="KW-0408">Iron</keyword>
<keyword evidence="2" id="KW-0143">Chaperone</keyword>
<dbReference type="Gene3D" id="3.30.750.200">
    <property type="match status" value="1"/>
</dbReference>
<name>A0A450U5N3_9GAMM</name>
<dbReference type="GO" id="GO:0046872">
    <property type="term" value="F:metal ion binding"/>
    <property type="evidence" value="ECO:0007669"/>
    <property type="project" value="UniProtKB-UniRule"/>
</dbReference>
<dbReference type="GO" id="GO:0005737">
    <property type="term" value="C:cytoplasm"/>
    <property type="evidence" value="ECO:0007669"/>
    <property type="project" value="UniProtKB-SubCell"/>
</dbReference>
<comment type="subcellular location">
    <subcellularLocation>
        <location evidence="2">Cytoplasm</location>
    </subcellularLocation>
</comment>
<dbReference type="GO" id="GO:0051539">
    <property type="term" value="F:4 iron, 4 sulfur cluster binding"/>
    <property type="evidence" value="ECO:0007669"/>
    <property type="project" value="UniProtKB-UniRule"/>
</dbReference>
<dbReference type="PANTHER" id="PTHR13932">
    <property type="entry name" value="COPROPORPHYRINIGEN III OXIDASE"/>
    <property type="match status" value="1"/>
</dbReference>
<keyword evidence="2" id="KW-0349">Heme</keyword>
<keyword evidence="2" id="KW-0004">4Fe-4S</keyword>
<keyword evidence="2" id="KW-0411">Iron-sulfur</keyword>
<dbReference type="InterPro" id="IPR034505">
    <property type="entry name" value="Coproporphyrinogen-III_oxidase"/>
</dbReference>
<proteinExistence type="inferred from homology"/>
<dbReference type="NCBIfam" id="TIGR00539">
    <property type="entry name" value="hemN_rel"/>
    <property type="match status" value="1"/>
</dbReference>
<dbReference type="SFLD" id="SFLDS00029">
    <property type="entry name" value="Radical_SAM"/>
    <property type="match status" value="1"/>
</dbReference>
<reference evidence="4" key="1">
    <citation type="submission" date="2019-02" db="EMBL/GenBank/DDBJ databases">
        <authorList>
            <person name="Gruber-Vodicka R. H."/>
            <person name="Seah K. B. B."/>
        </authorList>
    </citation>
    <scope>NUCLEOTIDE SEQUENCE</scope>
    <source>
        <strain evidence="4">BECK_M7</strain>
    </source>
</reference>
<accession>A0A450U5N3</accession>
<dbReference type="InterPro" id="IPR004559">
    <property type="entry name" value="HemW-like"/>
</dbReference>
<dbReference type="InterPro" id="IPR006638">
    <property type="entry name" value="Elp3/MiaA/NifB-like_rSAM"/>
</dbReference>
<dbReference type="GO" id="GO:0006779">
    <property type="term" value="P:porphyrin-containing compound biosynthetic process"/>
    <property type="evidence" value="ECO:0007669"/>
    <property type="project" value="InterPro"/>
</dbReference>
<dbReference type="AlphaFoldDB" id="A0A450U5N3"/>
<dbReference type="PROSITE" id="PS51918">
    <property type="entry name" value="RADICAL_SAM"/>
    <property type="match status" value="1"/>
</dbReference>
<organism evidence="4">
    <name type="scientific">Candidatus Kentrum sp. LFY</name>
    <dbReference type="NCBI Taxonomy" id="2126342"/>
    <lineage>
        <taxon>Bacteria</taxon>
        <taxon>Pseudomonadati</taxon>
        <taxon>Pseudomonadota</taxon>
        <taxon>Gammaproteobacteria</taxon>
        <taxon>Candidatus Kentrum</taxon>
    </lineage>
</organism>
<dbReference type="SFLD" id="SFLDF00562">
    <property type="entry name" value="HemN-like__clustered_with_heat"/>
    <property type="match status" value="1"/>
</dbReference>
<comment type="function">
    <text evidence="2">Probably acts as a heme chaperone, transferring heme to an unknown acceptor. Binds one molecule of heme per monomer, possibly covalently. Binds 1 [4Fe-4S] cluster. The cluster is coordinated with 3 cysteines and an exchangeable S-adenosyl-L-methionine.</text>
</comment>
<dbReference type="InterPro" id="IPR007197">
    <property type="entry name" value="rSAM"/>
</dbReference>
<evidence type="ECO:0000256" key="2">
    <source>
        <dbReference type="RuleBase" id="RU364116"/>
    </source>
</evidence>
<dbReference type="Pfam" id="PF06969">
    <property type="entry name" value="HemN_C"/>
    <property type="match status" value="1"/>
</dbReference>
<dbReference type="SFLD" id="SFLDG01065">
    <property type="entry name" value="anaerobic_coproporphyrinogen-I"/>
    <property type="match status" value="1"/>
</dbReference>
<keyword evidence="2" id="KW-0949">S-adenosyl-L-methionine</keyword>
<dbReference type="PANTHER" id="PTHR13932:SF5">
    <property type="entry name" value="RADICAL S-ADENOSYL METHIONINE DOMAIN-CONTAINING PROTEIN 1, MITOCHONDRIAL"/>
    <property type="match status" value="1"/>
</dbReference>
<comment type="similarity">
    <text evidence="1">Belongs to the anaerobic coproporphyrinogen-III oxidase family. HemW subfamily.</text>
</comment>
<keyword evidence="2" id="KW-0963">Cytoplasm</keyword>
<sequence>MTGIYLHIPFCKQLCYYCDFHFSLSLRHKDELIAAILREMELRGDYFDGDNASNIQNRRIATLYFGGGTPSVLELIHIETILNKIGSLFQVQTDAEITLEANPEDLTPSYLSGLKTLGINRLSIGVQSFHDRELEIMNRRHTARQALRAMENASRSGFDNITIDLMYGLPDSTPETWCHSLETALALSIVHFSCYHLSFEERTAFADFSKKGKLTGVSDDNSWAQYRLLCDKMASEAYEHYEISNFAREGRRSRHNLACWCGAPYLGLGPSAHSFDGKQRQWNIAHNLKYRQGVLRGSGFHETEILSDKDRFHDYLLTRLRTLDGIDLRYLQDNFTEFYPGFCEKLLRYQDTDLLQRKGNTLFLTEKGMFQCDAIIVGFMQNE</sequence>
<dbReference type="Pfam" id="PF04055">
    <property type="entry name" value="Radical_SAM"/>
    <property type="match status" value="1"/>
</dbReference>
<evidence type="ECO:0000313" key="4">
    <source>
        <dbReference type="EMBL" id="VFJ86468.1"/>
    </source>
</evidence>